<dbReference type="AlphaFoldDB" id="A0A2U1A575"/>
<proteinExistence type="predicted"/>
<dbReference type="EMBL" id="QJSQ01000034">
    <property type="protein sequence ID" value="PYE15283.1"/>
    <property type="molecule type" value="Genomic_DNA"/>
</dbReference>
<evidence type="ECO:0000313" key="4">
    <source>
        <dbReference type="Proteomes" id="UP000533533"/>
    </source>
</evidence>
<comment type="caution">
    <text evidence="2">The sequence shown here is derived from an EMBL/GenBank/DDBJ whole genome shotgun (WGS) entry which is preliminary data.</text>
</comment>
<reference evidence="2 3" key="1">
    <citation type="submission" date="2018-06" db="EMBL/GenBank/DDBJ databases">
        <title>Genomic Encyclopedia of Type Strains, Phase IV (KMG-V): Genome sequencing to study the core and pangenomes of soil and plant-associated prokaryotes.</title>
        <authorList>
            <person name="Whitman W."/>
        </authorList>
    </citation>
    <scope>NUCLEOTIDE SEQUENCE [LARGE SCALE GENOMIC DNA]</scope>
    <source>
        <strain evidence="2 3">SRCL-318</strain>
        <strain evidence="1 4">SRMrh-85</strain>
    </source>
</reference>
<keyword evidence="1" id="KW-0418">Kinase</keyword>
<evidence type="ECO:0000313" key="3">
    <source>
        <dbReference type="Proteomes" id="UP000247772"/>
    </source>
</evidence>
<keyword evidence="4" id="KW-1185">Reference proteome</keyword>
<name>A0A2U1A575_9BURK</name>
<dbReference type="RefSeq" id="WP_258365446.1">
    <property type="nucleotide sequence ID" value="NZ_JACHVZ010000002.1"/>
</dbReference>
<gene>
    <name evidence="2" type="ORF">C7410_13429</name>
    <name evidence="1" type="ORF">FHX59_000608</name>
</gene>
<dbReference type="EMBL" id="JACHVZ010000002">
    <property type="protein sequence ID" value="MBB2926201.1"/>
    <property type="molecule type" value="Genomic_DNA"/>
</dbReference>
<evidence type="ECO:0000313" key="2">
    <source>
        <dbReference type="EMBL" id="PYE15283.1"/>
    </source>
</evidence>
<keyword evidence="1" id="KW-0808">Transferase</keyword>
<dbReference type="Proteomes" id="UP000247772">
    <property type="component" value="Unassembled WGS sequence"/>
</dbReference>
<dbReference type="Proteomes" id="UP000533533">
    <property type="component" value="Unassembled WGS sequence"/>
</dbReference>
<sequence>MADVILVLNAGSSSKVSVWVIPANEELMIARRTREVAGIT</sequence>
<evidence type="ECO:0000313" key="1">
    <source>
        <dbReference type="EMBL" id="MBB2926201.1"/>
    </source>
</evidence>
<organism evidence="2 3">
    <name type="scientific">Paraburkholderia silvatlantica</name>
    <dbReference type="NCBI Taxonomy" id="321895"/>
    <lineage>
        <taxon>Bacteria</taxon>
        <taxon>Pseudomonadati</taxon>
        <taxon>Pseudomonadota</taxon>
        <taxon>Betaproteobacteria</taxon>
        <taxon>Burkholderiales</taxon>
        <taxon>Burkholderiaceae</taxon>
        <taxon>Paraburkholderia</taxon>
    </lineage>
</organism>
<accession>A0A2U1A575</accession>
<dbReference type="GO" id="GO:0016301">
    <property type="term" value="F:kinase activity"/>
    <property type="evidence" value="ECO:0007669"/>
    <property type="project" value="UniProtKB-KW"/>
</dbReference>
<protein>
    <submittedName>
        <fullName evidence="1">Acetate kinase</fullName>
    </submittedName>
</protein>